<name>A0A366HWZ3_9BACT</name>
<dbReference type="Pfam" id="PF14378">
    <property type="entry name" value="PAP2_3"/>
    <property type="match status" value="1"/>
</dbReference>
<feature type="transmembrane region" description="Helical" evidence="1">
    <location>
        <begin position="223"/>
        <end position="242"/>
    </location>
</feature>
<gene>
    <name evidence="3" type="ORF">DES53_101805</name>
</gene>
<keyword evidence="1" id="KW-1133">Transmembrane helix</keyword>
<evidence type="ECO:0000313" key="3">
    <source>
        <dbReference type="EMBL" id="RBP48005.1"/>
    </source>
</evidence>
<sequence>MQVHEALFLALGLILLLALTVHCGVARDSTLVAAAATAGYASVLFLSQKGSRTRLLACAMVTWLLYVGSSDIIEALQLPVHSAQILAWDTWLLGGTPSVSWQGALSPWMVGVLSAAYLSYQVYVHWAFLSAWRLSTAERMEFTRCVFTTFVVGFSGYFLFPAATPAAAFPELFAAPLGGGAVTAFNEMLNGSIAARYDAFPSMHVLATATLLAWDFRFYRARFWVMLLPALLMAVGTLYLRLHYFADLLASGMLFVVLQWCFRLKAASQTRSRA</sequence>
<dbReference type="EMBL" id="QNRR01000001">
    <property type="protein sequence ID" value="RBP48005.1"/>
    <property type="molecule type" value="Genomic_DNA"/>
</dbReference>
<reference evidence="3 4" key="1">
    <citation type="submission" date="2018-06" db="EMBL/GenBank/DDBJ databases">
        <title>Genomic Encyclopedia of Type Strains, Phase IV (KMG-IV): sequencing the most valuable type-strain genomes for metagenomic binning, comparative biology and taxonomic classification.</title>
        <authorList>
            <person name="Goeker M."/>
        </authorList>
    </citation>
    <scope>NUCLEOTIDE SEQUENCE [LARGE SCALE GENOMIC DNA]</scope>
    <source>
        <strain evidence="3 4">DSM 25532</strain>
    </source>
</reference>
<keyword evidence="4" id="KW-1185">Reference proteome</keyword>
<feature type="transmembrane region" description="Helical" evidence="1">
    <location>
        <begin position="54"/>
        <end position="73"/>
    </location>
</feature>
<organism evidence="3 4">
    <name type="scientific">Roseimicrobium gellanilyticum</name>
    <dbReference type="NCBI Taxonomy" id="748857"/>
    <lineage>
        <taxon>Bacteria</taxon>
        <taxon>Pseudomonadati</taxon>
        <taxon>Verrucomicrobiota</taxon>
        <taxon>Verrucomicrobiia</taxon>
        <taxon>Verrucomicrobiales</taxon>
        <taxon>Verrucomicrobiaceae</taxon>
        <taxon>Roseimicrobium</taxon>
    </lineage>
</organism>
<protein>
    <submittedName>
        <fullName evidence="3">PAP2 superfamily protein</fullName>
    </submittedName>
</protein>
<evidence type="ECO:0000259" key="2">
    <source>
        <dbReference type="Pfam" id="PF14378"/>
    </source>
</evidence>
<evidence type="ECO:0000256" key="1">
    <source>
        <dbReference type="SAM" id="Phobius"/>
    </source>
</evidence>
<keyword evidence="1" id="KW-0812">Transmembrane</keyword>
<dbReference type="GO" id="GO:0016020">
    <property type="term" value="C:membrane"/>
    <property type="evidence" value="ECO:0007669"/>
    <property type="project" value="UniProtKB-SubCell"/>
</dbReference>
<dbReference type="InterPro" id="IPR026841">
    <property type="entry name" value="Aur1/Ipt1"/>
</dbReference>
<evidence type="ECO:0000313" key="4">
    <source>
        <dbReference type="Proteomes" id="UP000253426"/>
    </source>
</evidence>
<dbReference type="Proteomes" id="UP000253426">
    <property type="component" value="Unassembled WGS sequence"/>
</dbReference>
<accession>A0A366HWZ3</accession>
<feature type="domain" description="Inositolphosphotransferase Aur1/Ipt1" evidence="2">
    <location>
        <begin position="84"/>
        <end position="258"/>
    </location>
</feature>
<keyword evidence="1" id="KW-0472">Membrane</keyword>
<comment type="caution">
    <text evidence="3">The sequence shown here is derived from an EMBL/GenBank/DDBJ whole genome shotgun (WGS) entry which is preliminary data.</text>
</comment>
<feature type="transmembrane region" description="Helical" evidence="1">
    <location>
        <begin position="108"/>
        <end position="129"/>
    </location>
</feature>
<dbReference type="AlphaFoldDB" id="A0A366HWZ3"/>
<feature type="transmembrane region" description="Helical" evidence="1">
    <location>
        <begin position="30"/>
        <end position="47"/>
    </location>
</feature>
<proteinExistence type="predicted"/>
<feature type="transmembrane region" description="Helical" evidence="1">
    <location>
        <begin position="141"/>
        <end position="160"/>
    </location>
</feature>